<evidence type="ECO:0000313" key="2">
    <source>
        <dbReference type="Proteomes" id="UP000076796"/>
    </source>
</evidence>
<dbReference type="STRING" id="59843.A3958_21215"/>
<gene>
    <name evidence="1" type="ORF">AWU65_22035</name>
</gene>
<dbReference type="RefSeq" id="WP_063479323.1">
    <property type="nucleotide sequence ID" value="NZ_CP147845.1"/>
</dbReference>
<evidence type="ECO:0000313" key="1">
    <source>
        <dbReference type="EMBL" id="KZS48421.1"/>
    </source>
</evidence>
<accession>A0A163LSK2</accession>
<proteinExistence type="predicted"/>
<name>A0A163LSK2_9BACL</name>
<sequence>MIELNFQLLSLVNLVLIQVEMFYRVIRDYPIVGIVDDFTFRYEKIHGTVTLLNDFYKLIAEELAKGEVVEIPILRTLNEEET</sequence>
<dbReference type="Proteomes" id="UP000076796">
    <property type="component" value="Unassembled WGS sequence"/>
</dbReference>
<dbReference type="EMBL" id="LWMH01000001">
    <property type="protein sequence ID" value="KZS48421.1"/>
    <property type="molecule type" value="Genomic_DNA"/>
</dbReference>
<keyword evidence="2" id="KW-1185">Reference proteome</keyword>
<reference evidence="1" key="1">
    <citation type="journal article" date="2016" name="Genome Announc.">
        <title>Draft genomes of two strains of Paenibacillus glucanolyticus with capability to degrade lignocellulose.</title>
        <authorList>
            <person name="Mathews S.L."/>
            <person name="Pawlak J."/>
            <person name="Grunden A.M."/>
        </authorList>
    </citation>
    <scope>NUCLEOTIDE SEQUENCE [LARGE SCALE GENOMIC DNA]</scope>
    <source>
        <strain evidence="1">SLM1</strain>
    </source>
</reference>
<dbReference type="AlphaFoldDB" id="A0A163LSK2"/>
<protein>
    <submittedName>
        <fullName evidence="1">Uncharacterized protein</fullName>
    </submittedName>
</protein>
<dbReference type="GeneID" id="97556042"/>
<organism evidence="1 2">
    <name type="scientific">Paenibacillus glucanolyticus</name>
    <dbReference type="NCBI Taxonomy" id="59843"/>
    <lineage>
        <taxon>Bacteria</taxon>
        <taxon>Bacillati</taxon>
        <taxon>Bacillota</taxon>
        <taxon>Bacilli</taxon>
        <taxon>Bacillales</taxon>
        <taxon>Paenibacillaceae</taxon>
        <taxon>Paenibacillus</taxon>
    </lineage>
</organism>
<comment type="caution">
    <text evidence="1">The sequence shown here is derived from an EMBL/GenBank/DDBJ whole genome shotgun (WGS) entry which is preliminary data.</text>
</comment>